<dbReference type="PANTHER" id="PTHR37938">
    <property type="entry name" value="BLL0215 PROTEIN"/>
    <property type="match status" value="1"/>
</dbReference>
<evidence type="ECO:0000256" key="1">
    <source>
        <dbReference type="SAM" id="Phobius"/>
    </source>
</evidence>
<evidence type="ECO:0000259" key="2">
    <source>
        <dbReference type="Pfam" id="PF03703"/>
    </source>
</evidence>
<feature type="domain" description="YdbS-like PH" evidence="2">
    <location>
        <begin position="77"/>
        <end position="149"/>
    </location>
</feature>
<dbReference type="OrthoDB" id="4990503at2"/>
<keyword evidence="1" id="KW-1133">Transmembrane helix</keyword>
<keyword evidence="1" id="KW-0812">Transmembrane</keyword>
<dbReference type="EMBL" id="PKKJ01000010">
    <property type="protein sequence ID" value="PKY65905.1"/>
    <property type="molecule type" value="Genomic_DNA"/>
</dbReference>
<dbReference type="AlphaFoldDB" id="A0A2I1I439"/>
<proteinExistence type="predicted"/>
<gene>
    <name evidence="3" type="ORF">CYJ25_07125</name>
</gene>
<comment type="caution">
    <text evidence="3">The sequence shown here is derived from an EMBL/GenBank/DDBJ whole genome shotgun (WGS) entry which is preliminary data.</text>
</comment>
<name>A0A2I1I439_9ACTO</name>
<feature type="transmembrane region" description="Helical" evidence="1">
    <location>
        <begin position="57"/>
        <end position="78"/>
    </location>
</feature>
<reference evidence="3 4" key="1">
    <citation type="submission" date="2017-12" db="EMBL/GenBank/DDBJ databases">
        <title>Phylogenetic diversity of female urinary microbiome.</title>
        <authorList>
            <person name="Thomas-White K."/>
            <person name="Wolfe A.J."/>
        </authorList>
    </citation>
    <scope>NUCLEOTIDE SEQUENCE [LARGE SCALE GENOMIC DNA]</scope>
    <source>
        <strain evidence="3 4">UMB0250</strain>
    </source>
</reference>
<dbReference type="RefSeq" id="WP_101628476.1">
    <property type="nucleotide sequence ID" value="NZ_PKKJ01000010.1"/>
</dbReference>
<dbReference type="InterPro" id="IPR005182">
    <property type="entry name" value="YdbS-like_PH"/>
</dbReference>
<protein>
    <recommendedName>
        <fullName evidence="2">YdbS-like PH domain-containing protein</fullName>
    </recommendedName>
</protein>
<dbReference type="Pfam" id="PF03703">
    <property type="entry name" value="bPH_2"/>
    <property type="match status" value="1"/>
</dbReference>
<organism evidence="3 4">
    <name type="scientific">Schaalia turicensis</name>
    <dbReference type="NCBI Taxonomy" id="131111"/>
    <lineage>
        <taxon>Bacteria</taxon>
        <taxon>Bacillati</taxon>
        <taxon>Actinomycetota</taxon>
        <taxon>Actinomycetes</taxon>
        <taxon>Actinomycetales</taxon>
        <taxon>Actinomycetaceae</taxon>
        <taxon>Schaalia</taxon>
    </lineage>
</organism>
<evidence type="ECO:0000313" key="3">
    <source>
        <dbReference type="EMBL" id="PKY65905.1"/>
    </source>
</evidence>
<dbReference type="PANTHER" id="PTHR37938:SF1">
    <property type="entry name" value="BLL0215 PROTEIN"/>
    <property type="match status" value="1"/>
</dbReference>
<keyword evidence="1" id="KW-0472">Membrane</keyword>
<feature type="transmembrane region" description="Helical" evidence="1">
    <location>
        <begin position="25"/>
        <end position="45"/>
    </location>
</feature>
<evidence type="ECO:0000313" key="4">
    <source>
        <dbReference type="Proteomes" id="UP000234545"/>
    </source>
</evidence>
<dbReference type="Proteomes" id="UP000234545">
    <property type="component" value="Unassembled WGS sequence"/>
</dbReference>
<sequence length="169" mass="19309">MSPRHALLSQDEQIVRHMRTHFKAILGNTLAELILIIVGIFTSVYLPTEWAPYSYEIVWAIVIVATFPIFIMPFIRWFTTTFTLTTKRIITRHGIINKKGHDLPITRISDVAMDRDFIDRIFGCGTLTLQTSADDPLVLHDVPRVEYVQVEISNLLFNDIQGAIDADPE</sequence>
<accession>A0A2I1I439</accession>